<feature type="transmembrane region" description="Helical" evidence="9">
    <location>
        <begin position="353"/>
        <end position="378"/>
    </location>
</feature>
<keyword evidence="2" id="KW-0813">Transport</keyword>
<evidence type="ECO:0000313" key="12">
    <source>
        <dbReference type="Proteomes" id="UP001223261"/>
    </source>
</evidence>
<evidence type="ECO:0000256" key="1">
    <source>
        <dbReference type="ARBA" id="ARBA00004651"/>
    </source>
</evidence>
<evidence type="ECO:0000259" key="10">
    <source>
        <dbReference type="Pfam" id="PF03553"/>
    </source>
</evidence>
<organism evidence="11 12">
    <name type="scientific">Mammaliicoccus lentus</name>
    <name type="common">Staphylococcus lentus</name>
    <dbReference type="NCBI Taxonomy" id="42858"/>
    <lineage>
        <taxon>Bacteria</taxon>
        <taxon>Bacillati</taxon>
        <taxon>Bacillota</taxon>
        <taxon>Bacilli</taxon>
        <taxon>Bacillales</taxon>
        <taxon>Staphylococcaceae</taxon>
        <taxon>Mammaliicoccus</taxon>
    </lineage>
</organism>
<evidence type="ECO:0000256" key="9">
    <source>
        <dbReference type="SAM" id="Phobius"/>
    </source>
</evidence>
<proteinExistence type="inferred from homology"/>
<feature type="transmembrane region" description="Helical" evidence="9">
    <location>
        <begin position="434"/>
        <end position="456"/>
    </location>
</feature>
<keyword evidence="3" id="KW-0050">Antiport</keyword>
<dbReference type="InterPro" id="IPR004770">
    <property type="entry name" value="Na/H_antiport_NhaC"/>
</dbReference>
<keyword evidence="4" id="KW-1003">Cell membrane</keyword>
<reference evidence="11" key="1">
    <citation type="journal article" date="2023" name="Antibiotics">
        <title>Prevalence and Molecular Characterization of Methicillin-Resistant Staphylococci (MRS) and Mammaliicocci (MRM) in Dromedary Camels from Algeria: First Detection of SCCmec-mecC Hybrid in Methicillin-Resistant Mammaliicoccus lentus.</title>
        <authorList>
            <person name="Belhout C."/>
            <person name="Boyen F."/>
            <person name="Vereecke N."/>
            <person name="Theuns S."/>
            <person name="Taibi N."/>
            <person name="Stegger M."/>
            <person name="de la Fe-Rodriguez P.Y."/>
            <person name="Bouayad L."/>
            <person name="Elgroud R."/>
            <person name="Butaye P."/>
        </authorList>
    </citation>
    <scope>NUCLEOTIDE SEQUENCE</scope>
    <source>
        <strain evidence="11">7048</strain>
    </source>
</reference>
<dbReference type="InterPro" id="IPR052180">
    <property type="entry name" value="NhaC_Na-H+_Antiporter"/>
</dbReference>
<feature type="transmembrane region" description="Helical" evidence="9">
    <location>
        <begin position="104"/>
        <end position="124"/>
    </location>
</feature>
<evidence type="ECO:0000256" key="6">
    <source>
        <dbReference type="ARBA" id="ARBA00022989"/>
    </source>
</evidence>
<comment type="similarity">
    <text evidence="8">Belongs to the NhaC Na(+)/H(+) (TC 2.A.35) antiporter family.</text>
</comment>
<keyword evidence="7 9" id="KW-0472">Membrane</keyword>
<evidence type="ECO:0000256" key="2">
    <source>
        <dbReference type="ARBA" id="ARBA00022448"/>
    </source>
</evidence>
<feature type="transmembrane region" description="Helical" evidence="9">
    <location>
        <begin position="262"/>
        <end position="282"/>
    </location>
</feature>
<accession>A0AAX3W5N2</accession>
<name>A0AAX3W5N2_MAMLE</name>
<dbReference type="EMBL" id="CP118848">
    <property type="protein sequence ID" value="WHI60484.1"/>
    <property type="molecule type" value="Genomic_DNA"/>
</dbReference>
<gene>
    <name evidence="11" type="primary">nhaC</name>
    <name evidence="11" type="ORF">PYH69_02330</name>
</gene>
<feature type="transmembrane region" description="Helical" evidence="9">
    <location>
        <begin position="37"/>
        <end position="54"/>
    </location>
</feature>
<dbReference type="Proteomes" id="UP001223261">
    <property type="component" value="Chromosome"/>
</dbReference>
<evidence type="ECO:0000313" key="11">
    <source>
        <dbReference type="EMBL" id="WHI60484.1"/>
    </source>
</evidence>
<keyword evidence="6 9" id="KW-1133">Transmembrane helix</keyword>
<dbReference type="GO" id="GO:0005886">
    <property type="term" value="C:plasma membrane"/>
    <property type="evidence" value="ECO:0007669"/>
    <property type="project" value="UniProtKB-SubCell"/>
</dbReference>
<feature type="transmembrane region" description="Helical" evidence="9">
    <location>
        <begin position="194"/>
        <end position="214"/>
    </location>
</feature>
<dbReference type="RefSeq" id="WP_282862584.1">
    <property type="nucleotide sequence ID" value="NZ_CP118848.1"/>
</dbReference>
<feature type="domain" description="Na+/H+ antiporter NhaC-like C-terminal" evidence="10">
    <location>
        <begin position="160"/>
        <end position="453"/>
    </location>
</feature>
<dbReference type="PANTHER" id="PTHR33451">
    <property type="entry name" value="MALATE-2H(+)/NA(+)-LACTATE ANTIPORTER"/>
    <property type="match status" value="1"/>
</dbReference>
<evidence type="ECO:0000256" key="3">
    <source>
        <dbReference type="ARBA" id="ARBA00022449"/>
    </source>
</evidence>
<dbReference type="Pfam" id="PF03553">
    <property type="entry name" value="Na_H_antiporter"/>
    <property type="match status" value="1"/>
</dbReference>
<feature type="transmembrane region" description="Helical" evidence="9">
    <location>
        <begin position="75"/>
        <end position="98"/>
    </location>
</feature>
<comment type="subcellular location">
    <subcellularLocation>
        <location evidence="1">Cell membrane</location>
        <topology evidence="1">Multi-pass membrane protein</topology>
    </subcellularLocation>
</comment>
<dbReference type="AlphaFoldDB" id="A0AAX3W5N2"/>
<protein>
    <submittedName>
        <fullName evidence="11">Na+/H+ antiporter NhaC</fullName>
    </submittedName>
</protein>
<feature type="transmembrane region" description="Helical" evidence="9">
    <location>
        <begin position="235"/>
        <end position="256"/>
    </location>
</feature>
<dbReference type="InterPro" id="IPR018461">
    <property type="entry name" value="Na/H_Antiport_NhaC-like_C"/>
</dbReference>
<evidence type="ECO:0000256" key="4">
    <source>
        <dbReference type="ARBA" id="ARBA00022475"/>
    </source>
</evidence>
<evidence type="ECO:0000256" key="7">
    <source>
        <dbReference type="ARBA" id="ARBA00023136"/>
    </source>
</evidence>
<feature type="transmembrane region" description="Helical" evidence="9">
    <location>
        <begin position="12"/>
        <end position="31"/>
    </location>
</feature>
<dbReference type="NCBIfam" id="TIGR00931">
    <property type="entry name" value="antiport_nhaC"/>
    <property type="match status" value="1"/>
</dbReference>
<sequence length="485" mass="52480">MDNNYRLPTGKEILFILIAFMITMFVVVIYLELPIQLALLLIWFIIIPVGLKIGHSYNQLQAGLCKGIYEGMEAILVMISIGALIGTWIASGIVPSIIYAGLHIINPTFFLVTAFIICMVTSLATGTSFGSAGTAGIAMIGVGTSFGLPLALVAGAVISGCYVGDKMSPLSDTTVMTASLSKVDLFDHIKSMSFVSIPSIIITLILFGITNLTIKSKDGSLAQAEKAMGQLNDQFNISWWMVIQLIVVIVLLALKIPSVPVILFGSLLGAIWAVWFQGIPFVESIKILYRGNDISSGVPFIDNLLNRGGITFMLETVLLVIIALGIGGLMEAIGVTQKISDMFSKWASDPGRLTVTTLLAGIFGNVFGGAAYVSLLTATKMTEKNYDKLKIKRTVLSRNTEAGGTVTTPMVPWSDGGVFMATTLGVSTIHYVPFLWYPIVVIIISIIYGFKGIFMWKSDEYYNEENMETENGLANKDKNKNIVSS</sequence>
<evidence type="ECO:0000256" key="8">
    <source>
        <dbReference type="ARBA" id="ARBA00038435"/>
    </source>
</evidence>
<feature type="transmembrane region" description="Helical" evidence="9">
    <location>
        <begin position="136"/>
        <end position="158"/>
    </location>
</feature>
<feature type="transmembrane region" description="Helical" evidence="9">
    <location>
        <begin position="312"/>
        <end position="333"/>
    </location>
</feature>
<evidence type="ECO:0000256" key="5">
    <source>
        <dbReference type="ARBA" id="ARBA00022692"/>
    </source>
</evidence>
<dbReference type="PANTHER" id="PTHR33451:SF3">
    <property type="entry name" value="MALATE-2H(+)_NA(+)-LACTATE ANTIPORTER"/>
    <property type="match status" value="1"/>
</dbReference>
<dbReference type="GO" id="GO:0015297">
    <property type="term" value="F:antiporter activity"/>
    <property type="evidence" value="ECO:0007669"/>
    <property type="project" value="UniProtKB-KW"/>
</dbReference>
<keyword evidence="5 9" id="KW-0812">Transmembrane</keyword>